<evidence type="ECO:0000313" key="5">
    <source>
        <dbReference type="EMBL" id="CAF4449728.1"/>
    </source>
</evidence>
<evidence type="ECO:0000313" key="6">
    <source>
        <dbReference type="Proteomes" id="UP000663851"/>
    </source>
</evidence>
<protein>
    <recommendedName>
        <fullName evidence="7">Peptidase S58</fullName>
    </recommendedName>
</protein>
<dbReference type="CDD" id="cd02252">
    <property type="entry name" value="nylC_like"/>
    <property type="match status" value="1"/>
</dbReference>
<evidence type="ECO:0000256" key="2">
    <source>
        <dbReference type="SAM" id="Phobius"/>
    </source>
</evidence>
<gene>
    <name evidence="5" type="ORF">HFQ381_LOCUS23786</name>
    <name evidence="4" type="ORF">LUA448_LOCUS16742</name>
</gene>
<organism evidence="5 6">
    <name type="scientific">Rotaria socialis</name>
    <dbReference type="NCBI Taxonomy" id="392032"/>
    <lineage>
        <taxon>Eukaryota</taxon>
        <taxon>Metazoa</taxon>
        <taxon>Spiralia</taxon>
        <taxon>Gnathifera</taxon>
        <taxon>Rotifera</taxon>
        <taxon>Eurotatoria</taxon>
        <taxon>Bdelloidea</taxon>
        <taxon>Philodinida</taxon>
        <taxon>Philodinidae</taxon>
        <taxon>Rotaria</taxon>
    </lineage>
</organism>
<evidence type="ECO:0000256" key="3">
    <source>
        <dbReference type="SAM" id="SignalP"/>
    </source>
</evidence>
<comment type="caution">
    <text evidence="5">The sequence shown here is derived from an EMBL/GenBank/DDBJ whole genome shotgun (WGS) entry which is preliminary data.</text>
</comment>
<dbReference type="SUPFAM" id="SSF56266">
    <property type="entry name" value="DmpA/ArgJ-like"/>
    <property type="match status" value="1"/>
</dbReference>
<dbReference type="PANTHER" id="PTHR36512">
    <property type="entry name" value="D-AMINOPEPTIDASE"/>
    <property type="match status" value="1"/>
</dbReference>
<reference evidence="5" key="1">
    <citation type="submission" date="2021-02" db="EMBL/GenBank/DDBJ databases">
        <authorList>
            <person name="Nowell W R."/>
        </authorList>
    </citation>
    <scope>NUCLEOTIDE SEQUENCE</scope>
</reference>
<dbReference type="AlphaFoldDB" id="A0A820SFJ6"/>
<evidence type="ECO:0000256" key="1">
    <source>
        <dbReference type="ARBA" id="ARBA00007068"/>
    </source>
</evidence>
<dbReference type="InterPro" id="IPR016117">
    <property type="entry name" value="ArgJ-like_dom_sf"/>
</dbReference>
<dbReference type="Proteomes" id="UP000663833">
    <property type="component" value="Unassembled WGS sequence"/>
</dbReference>
<accession>A0A820SFJ6</accession>
<feature type="transmembrane region" description="Helical" evidence="2">
    <location>
        <begin position="373"/>
        <end position="390"/>
    </location>
</feature>
<keyword evidence="2" id="KW-0472">Membrane</keyword>
<dbReference type="GO" id="GO:0004177">
    <property type="term" value="F:aminopeptidase activity"/>
    <property type="evidence" value="ECO:0007669"/>
    <property type="project" value="TreeGrafter"/>
</dbReference>
<sequence length="403" mass="42031">MSKIGINFIEVTYLNVFLLITLFDGGHSTKLSGELIKTDPFGGSITNVRGILVGHSSKVERPTGCTVILCNTTCVGGVDVRGSAPGTRETDLLDPINMVQIVNAIVLSGGSVFGLDTASGVVRCLVEKKMGFQTSERPVPIVPAAVLYDLSVGNDSFVVPDANLGYSACLAADNSRVIEGNVGAGTGASVGKLFGMKYAMKAGLGSTSLTVRDPTTNVSVTVGALVAVNAVGDVYKNGKLIAGARTLDGKQFLNTIHTLIGIGANITRNSGFGTATTIACVATDAKLTKAQAKKVSQMAHDGFSRAINPIHTMFDGDVIFTLATGLVPISDVNLIGIMAAETIERAIIRAIEQATGIPGLPSIHELSSTGDKLVFNIAILAFSLFFINVLRASNIKETFTVYC</sequence>
<feature type="chain" id="PRO_5036237267" description="Peptidase S58" evidence="3">
    <location>
        <begin position="29"/>
        <end position="403"/>
    </location>
</feature>
<evidence type="ECO:0000313" key="4">
    <source>
        <dbReference type="EMBL" id="CAF3391854.1"/>
    </source>
</evidence>
<keyword evidence="2" id="KW-0812">Transmembrane</keyword>
<keyword evidence="2" id="KW-1133">Transmembrane helix</keyword>
<dbReference type="Pfam" id="PF03576">
    <property type="entry name" value="Peptidase_S58"/>
    <property type="match status" value="1"/>
</dbReference>
<dbReference type="Gene3D" id="3.60.70.12">
    <property type="entry name" value="L-amino peptidase D-ALA esterase/amidase"/>
    <property type="match status" value="1"/>
</dbReference>
<name>A0A820SFJ6_9BILA</name>
<comment type="similarity">
    <text evidence="1">Belongs to the peptidase S58 family.</text>
</comment>
<dbReference type="Proteomes" id="UP000663851">
    <property type="component" value="Unassembled WGS sequence"/>
</dbReference>
<dbReference type="PANTHER" id="PTHR36512:SF3">
    <property type="entry name" value="BLR5678 PROTEIN"/>
    <property type="match status" value="1"/>
</dbReference>
<evidence type="ECO:0008006" key="7">
    <source>
        <dbReference type="Google" id="ProtNLM"/>
    </source>
</evidence>
<feature type="signal peptide" evidence="3">
    <location>
        <begin position="1"/>
        <end position="28"/>
    </location>
</feature>
<proteinExistence type="inferred from homology"/>
<dbReference type="EMBL" id="CAJNYD010002093">
    <property type="protein sequence ID" value="CAF3391854.1"/>
    <property type="molecule type" value="Genomic_DNA"/>
</dbReference>
<dbReference type="InterPro" id="IPR005321">
    <property type="entry name" value="Peptidase_S58_DmpA"/>
</dbReference>
<keyword evidence="3" id="KW-0732">Signal</keyword>
<dbReference type="EMBL" id="CAJOBO010002414">
    <property type="protein sequence ID" value="CAF4449728.1"/>
    <property type="molecule type" value="Genomic_DNA"/>
</dbReference>